<proteinExistence type="predicted"/>
<evidence type="ECO:0000313" key="2">
    <source>
        <dbReference type="Proteomes" id="UP001497700"/>
    </source>
</evidence>
<name>A0ACB9Z004_9PEZI</name>
<comment type="caution">
    <text evidence="1">The sequence shown here is derived from an EMBL/GenBank/DDBJ whole genome shotgun (WGS) entry which is preliminary data.</text>
</comment>
<gene>
    <name evidence="1" type="ORF">F4820DRAFT_421867</name>
</gene>
<dbReference type="Proteomes" id="UP001497700">
    <property type="component" value="Unassembled WGS sequence"/>
</dbReference>
<reference evidence="1 2" key="1">
    <citation type="journal article" date="2022" name="New Phytol.">
        <title>Ecological generalism drives hyperdiversity of secondary metabolite gene clusters in xylarialean endophytes.</title>
        <authorList>
            <person name="Franco M.E.E."/>
            <person name="Wisecaver J.H."/>
            <person name="Arnold A.E."/>
            <person name="Ju Y.M."/>
            <person name="Slot J.C."/>
            <person name="Ahrendt S."/>
            <person name="Moore L.P."/>
            <person name="Eastman K.E."/>
            <person name="Scott K."/>
            <person name="Konkel Z."/>
            <person name="Mondo S.J."/>
            <person name="Kuo A."/>
            <person name="Hayes R.D."/>
            <person name="Haridas S."/>
            <person name="Andreopoulos B."/>
            <person name="Riley R."/>
            <person name="LaButti K."/>
            <person name="Pangilinan J."/>
            <person name="Lipzen A."/>
            <person name="Amirebrahimi M."/>
            <person name="Yan J."/>
            <person name="Adam C."/>
            <person name="Keymanesh K."/>
            <person name="Ng V."/>
            <person name="Louie K."/>
            <person name="Northen T."/>
            <person name="Drula E."/>
            <person name="Henrissat B."/>
            <person name="Hsieh H.M."/>
            <person name="Youens-Clark K."/>
            <person name="Lutzoni F."/>
            <person name="Miadlikowska J."/>
            <person name="Eastwood D.C."/>
            <person name="Hamelin R.C."/>
            <person name="Grigoriev I.V."/>
            <person name="U'Ren J.M."/>
        </authorList>
    </citation>
    <scope>NUCLEOTIDE SEQUENCE [LARGE SCALE GENOMIC DNA]</scope>
    <source>
        <strain evidence="1 2">CBS 119005</strain>
    </source>
</reference>
<dbReference type="EMBL" id="MU393478">
    <property type="protein sequence ID" value="KAI4864997.1"/>
    <property type="molecule type" value="Genomic_DNA"/>
</dbReference>
<evidence type="ECO:0000313" key="1">
    <source>
        <dbReference type="EMBL" id="KAI4864997.1"/>
    </source>
</evidence>
<organism evidence="1 2">
    <name type="scientific">Hypoxylon rubiginosum</name>
    <dbReference type="NCBI Taxonomy" id="110542"/>
    <lineage>
        <taxon>Eukaryota</taxon>
        <taxon>Fungi</taxon>
        <taxon>Dikarya</taxon>
        <taxon>Ascomycota</taxon>
        <taxon>Pezizomycotina</taxon>
        <taxon>Sordariomycetes</taxon>
        <taxon>Xylariomycetidae</taxon>
        <taxon>Xylariales</taxon>
        <taxon>Hypoxylaceae</taxon>
        <taxon>Hypoxylon</taxon>
    </lineage>
</organism>
<protein>
    <submittedName>
        <fullName evidence="1">Glutaminyl-peptide cyclotransferase</fullName>
    </submittedName>
</protein>
<accession>A0ACB9Z004</accession>
<sequence>MGFIRASVQWARIGYIALLVFFLSVTVFAYDELSDDALRNIPSGADDFDIKTGSLLSPILIPRVPGTPGSAAVQHHFADFFSRHLPKWKIDSHNSTAKTPATGDTEIPFVNLIFTRDPPWAQVGDVGRLTLVAHYDSLYRPEGFIGATDSAAPCAVLMHVARSIDDALTRKWEAMEASGDAGMGLEDERGVQILLLDGEEAWVTWTATDSLYGSRALAESWDSEIHPALSAYRTPLDSISLFLLLDLLGEADPHVPSYFLPTHWAYQGMAKIEERMRKLGLLKSKAQHPFLPDSAKQVSQFNKAYVQDDHVPFMVRGVDVLHIIPSPFPDTWHTMDDNGEHLDIATLDDWAKIVTAFAAEWMELDAFISQPPSKEKREPVRDRTEL</sequence>
<keyword evidence="2" id="KW-1185">Reference proteome</keyword>